<dbReference type="PANTHER" id="PTHR41286:SF1">
    <property type="entry name" value="HNH NUCLEASE YAJD-RELATED"/>
    <property type="match status" value="1"/>
</dbReference>
<evidence type="ECO:0000256" key="1">
    <source>
        <dbReference type="ARBA" id="ARBA00022722"/>
    </source>
</evidence>
<dbReference type="GO" id="GO:0004519">
    <property type="term" value="F:endonuclease activity"/>
    <property type="evidence" value="ECO:0007669"/>
    <property type="project" value="UniProtKB-KW"/>
</dbReference>
<dbReference type="InterPro" id="IPR002711">
    <property type="entry name" value="HNH"/>
</dbReference>
<dbReference type="InterPro" id="IPR003615">
    <property type="entry name" value="HNH_nuc"/>
</dbReference>
<dbReference type="EMBL" id="BK032728">
    <property type="protein sequence ID" value="DAF57093.1"/>
    <property type="molecule type" value="Genomic_DNA"/>
</dbReference>
<name>A0A8S5T198_9CAUD</name>
<evidence type="ECO:0000256" key="2">
    <source>
        <dbReference type="ARBA" id="ARBA00022801"/>
    </source>
</evidence>
<dbReference type="GO" id="GO:0016787">
    <property type="term" value="F:hydrolase activity"/>
    <property type="evidence" value="ECO:0007669"/>
    <property type="project" value="UniProtKB-KW"/>
</dbReference>
<evidence type="ECO:0000313" key="5">
    <source>
        <dbReference type="EMBL" id="DAF57093.1"/>
    </source>
</evidence>
<evidence type="ECO:0000256" key="3">
    <source>
        <dbReference type="SAM" id="MobiDB-lite"/>
    </source>
</evidence>
<reference evidence="5" key="1">
    <citation type="journal article" date="2021" name="Proc. Natl. Acad. Sci. U.S.A.">
        <title>A Catalog of Tens of Thousands of Viruses from Human Metagenomes Reveals Hidden Associations with Chronic Diseases.</title>
        <authorList>
            <person name="Tisza M.J."/>
            <person name="Buck C.B."/>
        </authorList>
    </citation>
    <scope>NUCLEOTIDE SEQUENCE</scope>
    <source>
        <strain evidence="5">CtEeW6</strain>
    </source>
</reference>
<feature type="compositionally biased region" description="Basic and acidic residues" evidence="3">
    <location>
        <begin position="1"/>
        <end position="16"/>
    </location>
</feature>
<dbReference type="Pfam" id="PF01844">
    <property type="entry name" value="HNH"/>
    <property type="match status" value="1"/>
</dbReference>
<accession>A0A8S5T198</accession>
<dbReference type="GO" id="GO:0003676">
    <property type="term" value="F:nucleic acid binding"/>
    <property type="evidence" value="ECO:0007669"/>
    <property type="project" value="InterPro"/>
</dbReference>
<organism evidence="5">
    <name type="scientific">Siphoviridae sp. ctEeW6</name>
    <dbReference type="NCBI Taxonomy" id="2827816"/>
    <lineage>
        <taxon>Viruses</taxon>
        <taxon>Duplodnaviria</taxon>
        <taxon>Heunggongvirae</taxon>
        <taxon>Uroviricota</taxon>
        <taxon>Caudoviricetes</taxon>
    </lineage>
</organism>
<keyword evidence="2" id="KW-0378">Hydrolase</keyword>
<sequence length="112" mass="12785">MSDAQKRSGKSWREGKSSTARGYGSRWQKARHYFLLKHPLCVYCEKQGRVTAATVVDHIKPHKGDMDLFWDSKNWQPLCKSCHDSIKAREESRGETLVVFGVDGYPINGDEV</sequence>
<dbReference type="Gene3D" id="1.10.30.50">
    <property type="match status" value="1"/>
</dbReference>
<keyword evidence="5" id="KW-0255">Endonuclease</keyword>
<dbReference type="CDD" id="cd00085">
    <property type="entry name" value="HNHc"/>
    <property type="match status" value="1"/>
</dbReference>
<feature type="domain" description="HNH nuclease" evidence="4">
    <location>
        <begin position="29"/>
        <end position="84"/>
    </location>
</feature>
<protein>
    <submittedName>
        <fullName evidence="5">HNH endonuclease</fullName>
    </submittedName>
</protein>
<dbReference type="PANTHER" id="PTHR41286">
    <property type="entry name" value="HNH NUCLEASE YAJD-RELATED"/>
    <property type="match status" value="1"/>
</dbReference>
<dbReference type="SMART" id="SM00507">
    <property type="entry name" value="HNHc"/>
    <property type="match status" value="1"/>
</dbReference>
<feature type="region of interest" description="Disordered" evidence="3">
    <location>
        <begin position="1"/>
        <end position="24"/>
    </location>
</feature>
<evidence type="ECO:0000259" key="4">
    <source>
        <dbReference type="SMART" id="SM00507"/>
    </source>
</evidence>
<dbReference type="GO" id="GO:0008270">
    <property type="term" value="F:zinc ion binding"/>
    <property type="evidence" value="ECO:0007669"/>
    <property type="project" value="InterPro"/>
</dbReference>
<proteinExistence type="predicted"/>
<keyword evidence="1" id="KW-0540">Nuclease</keyword>